<evidence type="ECO:0000313" key="5">
    <source>
        <dbReference type="EMBL" id="GAA4727232.1"/>
    </source>
</evidence>
<feature type="transmembrane region" description="Helical" evidence="4">
    <location>
        <begin position="44"/>
        <end position="65"/>
    </location>
</feature>
<gene>
    <name evidence="5" type="ORF">GCM10023216_17690</name>
</gene>
<comment type="caution">
    <text evidence="5">The sequence shown here is derived from an EMBL/GenBank/DDBJ whole genome shotgun (WGS) entry which is preliminary data.</text>
</comment>
<dbReference type="Proteomes" id="UP001500956">
    <property type="component" value="Unassembled WGS sequence"/>
</dbReference>
<keyword evidence="4" id="KW-0812">Transmembrane</keyword>
<proteinExistence type="inferred from homology"/>
<feature type="coiled-coil region" evidence="2">
    <location>
        <begin position="78"/>
        <end position="112"/>
    </location>
</feature>
<evidence type="ECO:0000256" key="2">
    <source>
        <dbReference type="SAM" id="Coils"/>
    </source>
</evidence>
<keyword evidence="6" id="KW-1185">Reference proteome</keyword>
<dbReference type="RefSeq" id="WP_343037426.1">
    <property type="nucleotide sequence ID" value="NZ_BAABID010000008.1"/>
</dbReference>
<evidence type="ECO:0000256" key="1">
    <source>
        <dbReference type="ARBA" id="ARBA00009108"/>
    </source>
</evidence>
<dbReference type="InterPro" id="IPR010273">
    <property type="entry name" value="DUF881"/>
</dbReference>
<accession>A0ABP8YGN7</accession>
<feature type="region of interest" description="Disordered" evidence="3">
    <location>
        <begin position="267"/>
        <end position="286"/>
    </location>
</feature>
<dbReference type="PANTHER" id="PTHR37313:SF1">
    <property type="entry name" value="UPF0749 PROTEIN RV1823"/>
    <property type="match status" value="1"/>
</dbReference>
<dbReference type="EMBL" id="BAABID010000008">
    <property type="protein sequence ID" value="GAA4727232.1"/>
    <property type="molecule type" value="Genomic_DNA"/>
</dbReference>
<sequence>MTAPTKRRPDESMTLLVEVMERPLDPGYADAARRRAAGEGDRRGAGVLLLALVAVLLGLMTVTAAQQLRAPAEGVSARTLLETQIEDRQAEVDALRAESAALSEEVAALQERALGAGDSELVEQVRLDAVVTGAVPVSGPGLVVTMSDATEVAEGVAPSDVRVQATDLQTVVNALWASGAEAISVGGQRLTSLSAIRHAGAAIMVDLVPLPGPSYEIAAIGDPEQMQTEYARTGVPADVRLLADLWGIETTMETADELVLPSVGNQLRYAEPAEGDEENVSQEENP</sequence>
<keyword evidence="4" id="KW-0472">Membrane</keyword>
<keyword evidence="4" id="KW-1133">Transmembrane helix</keyword>
<keyword evidence="2" id="KW-0175">Coiled coil</keyword>
<dbReference type="Gene3D" id="3.30.70.1880">
    <property type="entry name" value="Protein of unknown function DUF881"/>
    <property type="match status" value="1"/>
</dbReference>
<comment type="similarity">
    <text evidence="1">Belongs to the UPF0749 family.</text>
</comment>
<dbReference type="PANTHER" id="PTHR37313">
    <property type="entry name" value="UPF0749 PROTEIN RV1825"/>
    <property type="match status" value="1"/>
</dbReference>
<name>A0ABP8YGN7_9MICO</name>
<reference evidence="6" key="1">
    <citation type="journal article" date="2019" name="Int. J. Syst. Evol. Microbiol.">
        <title>The Global Catalogue of Microorganisms (GCM) 10K type strain sequencing project: providing services to taxonomists for standard genome sequencing and annotation.</title>
        <authorList>
            <consortium name="The Broad Institute Genomics Platform"/>
            <consortium name="The Broad Institute Genome Sequencing Center for Infectious Disease"/>
            <person name="Wu L."/>
            <person name="Ma J."/>
        </authorList>
    </citation>
    <scope>NUCLEOTIDE SEQUENCE [LARGE SCALE GENOMIC DNA]</scope>
    <source>
        <strain evidence="6">JCM 18063</strain>
    </source>
</reference>
<organism evidence="5 6">
    <name type="scientific">Isoptericola chiayiensis</name>
    <dbReference type="NCBI Taxonomy" id="579446"/>
    <lineage>
        <taxon>Bacteria</taxon>
        <taxon>Bacillati</taxon>
        <taxon>Actinomycetota</taxon>
        <taxon>Actinomycetes</taxon>
        <taxon>Micrococcales</taxon>
        <taxon>Promicromonosporaceae</taxon>
        <taxon>Isoptericola</taxon>
    </lineage>
</organism>
<protein>
    <submittedName>
        <fullName evidence="5">DUF881 domain-containing protein</fullName>
    </submittedName>
</protein>
<evidence type="ECO:0000256" key="4">
    <source>
        <dbReference type="SAM" id="Phobius"/>
    </source>
</evidence>
<feature type="compositionally biased region" description="Acidic residues" evidence="3">
    <location>
        <begin position="273"/>
        <end position="286"/>
    </location>
</feature>
<evidence type="ECO:0000313" key="6">
    <source>
        <dbReference type="Proteomes" id="UP001500956"/>
    </source>
</evidence>
<evidence type="ECO:0000256" key="3">
    <source>
        <dbReference type="SAM" id="MobiDB-lite"/>
    </source>
</evidence>
<dbReference type="Pfam" id="PF05949">
    <property type="entry name" value="DUF881"/>
    <property type="match status" value="1"/>
</dbReference>